<dbReference type="GO" id="GO:0045259">
    <property type="term" value="C:proton-transporting ATP synthase complex"/>
    <property type="evidence" value="ECO:0007669"/>
    <property type="project" value="InterPro"/>
</dbReference>
<dbReference type="OrthoDB" id="269124at2759"/>
<dbReference type="InterPro" id="IPR036742">
    <property type="entry name" value="ATP_synth_F1_esu_sf_mt"/>
</dbReference>
<dbReference type="AlphaFoldDB" id="A0A0L0GD20"/>
<dbReference type="GO" id="GO:0042776">
    <property type="term" value="P:proton motive force-driven mitochondrial ATP synthesis"/>
    <property type="evidence" value="ECO:0007669"/>
    <property type="project" value="TreeGrafter"/>
</dbReference>
<dbReference type="SUPFAM" id="SSF48690">
    <property type="entry name" value="Epsilon subunit of mitochondrial F1F0-ATP synthase"/>
    <property type="match status" value="1"/>
</dbReference>
<dbReference type="InterPro" id="IPR006721">
    <property type="entry name" value="ATP_synth_F1_esu_mt"/>
</dbReference>
<sequence>MSSWRSAGISYVGYSAVAARCVRRCLKPNDKVDAVNAAKDLMKIRAYKWENGKAPEQPELLTRGNLA</sequence>
<dbReference type="GeneID" id="25901583"/>
<dbReference type="GO" id="GO:0005743">
    <property type="term" value="C:mitochondrial inner membrane"/>
    <property type="evidence" value="ECO:0007669"/>
    <property type="project" value="InterPro"/>
</dbReference>
<proteinExistence type="inferred from homology"/>
<dbReference type="PANTHER" id="PTHR12448:SF0">
    <property type="entry name" value="ATP SYNTHASE SUBUNIT EPSILON, MITOCHONDRIAL"/>
    <property type="match status" value="1"/>
</dbReference>
<dbReference type="Gene3D" id="1.10.1620.20">
    <property type="entry name" value="ATP synthase, F1 complex, epsilon subunit superfamily, mitochondrial"/>
    <property type="match status" value="1"/>
</dbReference>
<protein>
    <recommendedName>
        <fullName evidence="4">ATP synthase subunit epsilon, mitochondrial</fullName>
    </recommendedName>
</protein>
<dbReference type="PANTHER" id="PTHR12448">
    <property type="entry name" value="ATP SYNTHASE EPSILON CHAIN, MITOCHONDRIAL"/>
    <property type="match status" value="1"/>
</dbReference>
<dbReference type="GO" id="GO:0046933">
    <property type="term" value="F:proton-transporting ATP synthase activity, rotational mechanism"/>
    <property type="evidence" value="ECO:0007669"/>
    <property type="project" value="InterPro"/>
</dbReference>
<accession>A0A0L0GD20</accession>
<reference evidence="2 3" key="1">
    <citation type="submission" date="2011-02" db="EMBL/GenBank/DDBJ databases">
        <title>The Genome Sequence of Sphaeroforma arctica JP610.</title>
        <authorList>
            <consortium name="The Broad Institute Genome Sequencing Platform"/>
            <person name="Russ C."/>
            <person name="Cuomo C."/>
            <person name="Young S.K."/>
            <person name="Zeng Q."/>
            <person name="Gargeya S."/>
            <person name="Alvarado L."/>
            <person name="Berlin A."/>
            <person name="Chapman S.B."/>
            <person name="Chen Z."/>
            <person name="Freedman E."/>
            <person name="Gellesch M."/>
            <person name="Goldberg J."/>
            <person name="Griggs A."/>
            <person name="Gujja S."/>
            <person name="Heilman E."/>
            <person name="Heiman D."/>
            <person name="Howarth C."/>
            <person name="Mehta T."/>
            <person name="Neiman D."/>
            <person name="Pearson M."/>
            <person name="Roberts A."/>
            <person name="Saif S."/>
            <person name="Shea T."/>
            <person name="Shenoy N."/>
            <person name="Sisk P."/>
            <person name="Stolte C."/>
            <person name="Sykes S."/>
            <person name="White J."/>
            <person name="Yandava C."/>
            <person name="Burger G."/>
            <person name="Gray M.W."/>
            <person name="Holland P.W.H."/>
            <person name="King N."/>
            <person name="Lang F.B.F."/>
            <person name="Roger A.J."/>
            <person name="Ruiz-Trillo I."/>
            <person name="Haas B."/>
            <person name="Nusbaum C."/>
            <person name="Birren B."/>
        </authorList>
    </citation>
    <scope>NUCLEOTIDE SEQUENCE [LARGE SCALE GENOMIC DNA]</scope>
    <source>
        <strain evidence="2 3">JP610</strain>
    </source>
</reference>
<dbReference type="Pfam" id="PF04627">
    <property type="entry name" value="ATP-synt_Eps"/>
    <property type="match status" value="1"/>
</dbReference>
<dbReference type="Proteomes" id="UP000054560">
    <property type="component" value="Unassembled WGS sequence"/>
</dbReference>
<gene>
    <name evidence="2" type="ORF">SARC_01079</name>
</gene>
<evidence type="ECO:0000313" key="3">
    <source>
        <dbReference type="Proteomes" id="UP000054560"/>
    </source>
</evidence>
<comment type="similarity">
    <text evidence="1">Belongs to the eukaryotic ATPase epsilon family.</text>
</comment>
<dbReference type="CDD" id="cd12153">
    <property type="entry name" value="F1-ATPase_epsilon"/>
    <property type="match status" value="1"/>
</dbReference>
<organism evidence="2 3">
    <name type="scientific">Sphaeroforma arctica JP610</name>
    <dbReference type="NCBI Taxonomy" id="667725"/>
    <lineage>
        <taxon>Eukaryota</taxon>
        <taxon>Ichthyosporea</taxon>
        <taxon>Ichthyophonida</taxon>
        <taxon>Sphaeroforma</taxon>
    </lineage>
</organism>
<keyword evidence="3" id="KW-1185">Reference proteome</keyword>
<evidence type="ECO:0008006" key="4">
    <source>
        <dbReference type="Google" id="ProtNLM"/>
    </source>
</evidence>
<name>A0A0L0GD20_9EUKA</name>
<dbReference type="RefSeq" id="XP_014160688.1">
    <property type="nucleotide sequence ID" value="XM_014305213.1"/>
</dbReference>
<dbReference type="EMBL" id="KQ241636">
    <property type="protein sequence ID" value="KNC86786.1"/>
    <property type="molecule type" value="Genomic_DNA"/>
</dbReference>
<evidence type="ECO:0000256" key="1">
    <source>
        <dbReference type="ARBA" id="ARBA00009502"/>
    </source>
</evidence>
<evidence type="ECO:0000313" key="2">
    <source>
        <dbReference type="EMBL" id="KNC86786.1"/>
    </source>
</evidence>